<organism evidence="1 2">
    <name type="scientific">Bradyrhizobium elkanii</name>
    <dbReference type="NCBI Taxonomy" id="29448"/>
    <lineage>
        <taxon>Bacteria</taxon>
        <taxon>Pseudomonadati</taxon>
        <taxon>Pseudomonadota</taxon>
        <taxon>Alphaproteobacteria</taxon>
        <taxon>Hyphomicrobiales</taxon>
        <taxon>Nitrobacteraceae</taxon>
        <taxon>Bradyrhizobium</taxon>
    </lineage>
</organism>
<protein>
    <submittedName>
        <fullName evidence="1">Uncharacterized protein</fullName>
    </submittedName>
</protein>
<dbReference type="RefSeq" id="WP_077231007.1">
    <property type="nucleotide sequence ID" value="NZ_CP126026.1"/>
</dbReference>
<accession>A0ABV4EVM0</accession>
<gene>
    <name evidence="1" type="ORF">ABIF29_002006</name>
</gene>
<reference evidence="1 2" key="1">
    <citation type="submission" date="2024-07" db="EMBL/GenBank/DDBJ databases">
        <title>Genomic Encyclopedia of Type Strains, Phase V (KMG-V): Genome sequencing to study the core and pangenomes of soil and plant-associated prokaryotes.</title>
        <authorList>
            <person name="Whitman W."/>
        </authorList>
    </citation>
    <scope>NUCLEOTIDE SEQUENCE [LARGE SCALE GENOMIC DNA]</scope>
    <source>
        <strain evidence="1 2">USDA 415</strain>
    </source>
</reference>
<evidence type="ECO:0000313" key="1">
    <source>
        <dbReference type="EMBL" id="MEY9315207.1"/>
    </source>
</evidence>
<name>A0ABV4EVM0_BRAEL</name>
<dbReference type="Proteomes" id="UP001565471">
    <property type="component" value="Unassembled WGS sequence"/>
</dbReference>
<comment type="caution">
    <text evidence="1">The sequence shown here is derived from an EMBL/GenBank/DDBJ whole genome shotgun (WGS) entry which is preliminary data.</text>
</comment>
<sequence length="95" mass="10715">MDRLLCRKKGIRLGASRRVGKTISQTFDLVEMNLTIRCSALDKFQLVRMVALLVELNAQQSDDNGSPYRVDIAVGQEIKKMIDIRASYVPVHHAT</sequence>
<keyword evidence="2" id="KW-1185">Reference proteome</keyword>
<evidence type="ECO:0000313" key="2">
    <source>
        <dbReference type="Proteomes" id="UP001565471"/>
    </source>
</evidence>
<proteinExistence type="predicted"/>
<dbReference type="EMBL" id="JBGBZA010000002">
    <property type="protein sequence ID" value="MEY9315207.1"/>
    <property type="molecule type" value="Genomic_DNA"/>
</dbReference>